<dbReference type="RefSeq" id="WP_135706744.1">
    <property type="nucleotide sequence ID" value="NZ_CP038636.1"/>
</dbReference>
<evidence type="ECO:0000259" key="2">
    <source>
        <dbReference type="Pfam" id="PF01471"/>
    </source>
</evidence>
<keyword evidence="3" id="KW-0614">Plasmid</keyword>
<dbReference type="KEGG" id="cox:E0W60_31250"/>
<dbReference type="SUPFAM" id="SSF47090">
    <property type="entry name" value="PGBD-like"/>
    <property type="match status" value="1"/>
</dbReference>
<dbReference type="OrthoDB" id="1523598at2"/>
<dbReference type="InterPro" id="IPR036366">
    <property type="entry name" value="PGBDSf"/>
</dbReference>
<protein>
    <submittedName>
        <fullName evidence="3">Peptidoglycan-binding protein</fullName>
    </submittedName>
</protein>
<feature type="domain" description="Peptidoglycan binding-like" evidence="2">
    <location>
        <begin position="63"/>
        <end position="119"/>
    </location>
</feature>
<dbReference type="AlphaFoldDB" id="A0A4P7LP78"/>
<feature type="compositionally biased region" description="Basic and acidic residues" evidence="1">
    <location>
        <begin position="110"/>
        <end position="125"/>
    </location>
</feature>
<sequence>MFEIEEAQMVSKTVLGMLLVIGFTLVSESAFSQRCYRSQQGRCFKSALGSLDSTCTNPCGIARSPDVEAMQKTLSEKGYDTGQIDGIMGKRTRSAVMKFQKDMNLQQTGKPDKETLKELGIAKED</sequence>
<organism evidence="3 4">
    <name type="scientific">Cupriavidus oxalaticus</name>
    <dbReference type="NCBI Taxonomy" id="96344"/>
    <lineage>
        <taxon>Bacteria</taxon>
        <taxon>Pseudomonadati</taxon>
        <taxon>Pseudomonadota</taxon>
        <taxon>Betaproteobacteria</taxon>
        <taxon>Burkholderiales</taxon>
        <taxon>Burkholderiaceae</taxon>
        <taxon>Cupriavidus</taxon>
    </lineage>
</organism>
<dbReference type="EMBL" id="CP038636">
    <property type="protein sequence ID" value="QBY55503.1"/>
    <property type="molecule type" value="Genomic_DNA"/>
</dbReference>
<dbReference type="Gene3D" id="1.10.101.10">
    <property type="entry name" value="PGBD-like superfamily/PGBD"/>
    <property type="match status" value="1"/>
</dbReference>
<proteinExistence type="predicted"/>
<name>A0A4P7LP78_9BURK</name>
<evidence type="ECO:0000313" key="4">
    <source>
        <dbReference type="Proteomes" id="UP000295294"/>
    </source>
</evidence>
<dbReference type="InterPro" id="IPR036365">
    <property type="entry name" value="PGBD-like_sf"/>
</dbReference>
<dbReference type="InterPro" id="IPR002477">
    <property type="entry name" value="Peptidoglycan-bd-like"/>
</dbReference>
<geneLocation type="plasmid" evidence="3">
    <name>unnamed1</name>
</geneLocation>
<feature type="region of interest" description="Disordered" evidence="1">
    <location>
        <begin position="106"/>
        <end position="125"/>
    </location>
</feature>
<dbReference type="Proteomes" id="UP000295294">
    <property type="component" value="Plasmid unnamed1"/>
</dbReference>
<evidence type="ECO:0000313" key="3">
    <source>
        <dbReference type="EMBL" id="QBY55503.1"/>
    </source>
</evidence>
<accession>A0A4P7LP78</accession>
<gene>
    <name evidence="3" type="ORF">E0W60_31250</name>
</gene>
<dbReference type="Pfam" id="PF01471">
    <property type="entry name" value="PG_binding_1"/>
    <property type="match status" value="1"/>
</dbReference>
<reference evidence="3 4" key="1">
    <citation type="submission" date="2019-03" db="EMBL/GenBank/DDBJ databases">
        <title>Efficiently degradation of phenoxyalkanoic acid herbicides by Cupriavidus oxalaticus strain X32.</title>
        <authorList>
            <person name="Sheng X."/>
        </authorList>
    </citation>
    <scope>NUCLEOTIDE SEQUENCE [LARGE SCALE GENOMIC DNA]</scope>
    <source>
        <strain evidence="3 4">X32</strain>
        <plasmid evidence="3 4">unnamed1</plasmid>
    </source>
</reference>
<evidence type="ECO:0000256" key="1">
    <source>
        <dbReference type="SAM" id="MobiDB-lite"/>
    </source>
</evidence>